<comment type="caution">
    <text evidence="2">The sequence shown here is derived from an EMBL/GenBank/DDBJ whole genome shotgun (WGS) entry which is preliminary data.</text>
</comment>
<dbReference type="Proteomes" id="UP000727456">
    <property type="component" value="Unassembled WGS sequence"/>
</dbReference>
<reference evidence="2 3" key="1">
    <citation type="submission" date="2020-03" db="EMBL/GenBank/DDBJ databases">
        <title>Genomic Encyclopedia of Type Strains, Phase III (KMG-III): the genomes of soil and plant-associated and newly described type strains.</title>
        <authorList>
            <person name="Whitman W."/>
        </authorList>
    </citation>
    <scope>NUCLEOTIDE SEQUENCE [LARGE SCALE GENOMIC DNA]</scope>
    <source>
        <strain evidence="2 3">CECT 8804</strain>
    </source>
</reference>
<organism evidence="2 3">
    <name type="scientific">Sphingomonas vulcanisoli</name>
    <dbReference type="NCBI Taxonomy" id="1658060"/>
    <lineage>
        <taxon>Bacteria</taxon>
        <taxon>Pseudomonadati</taxon>
        <taxon>Pseudomonadota</taxon>
        <taxon>Alphaproteobacteria</taxon>
        <taxon>Sphingomonadales</taxon>
        <taxon>Sphingomonadaceae</taxon>
        <taxon>Sphingomonas</taxon>
    </lineage>
</organism>
<sequence length="254" mass="27811">MLMAVDREQWATKFGELPHWTCPTCGKGHLAPIKDKMQFVETGPSSAAHSHEAWEPDWILCRFAGFLQCTMPGCGEVAAVSGTSPSDFIEDWEAQTQTLLNLYVVKSIHPAPVPIRLPEKTPELVADSIKYASALVWTSAEAAANQIRVAVEHLMDDIGVAATTKNGKALTLHKRIELFQKTDAENGDVLLATKWLGNSGSHVAGLERDDVLDAFDMIEFVLENRYGTTKQMLLAKVAAVNAKKGPISTKKKKL</sequence>
<proteinExistence type="predicted"/>
<dbReference type="Pfam" id="PF13643">
    <property type="entry name" value="DUF4145"/>
    <property type="match status" value="1"/>
</dbReference>
<dbReference type="EMBL" id="JAAOZC010000004">
    <property type="protein sequence ID" value="NIJ08241.1"/>
    <property type="molecule type" value="Genomic_DNA"/>
</dbReference>
<dbReference type="InterPro" id="IPR025285">
    <property type="entry name" value="DUF4145"/>
</dbReference>
<gene>
    <name evidence="2" type="ORF">FHS31_001858</name>
</gene>
<accession>A0ABX0TS05</accession>
<evidence type="ECO:0000259" key="1">
    <source>
        <dbReference type="Pfam" id="PF13643"/>
    </source>
</evidence>
<evidence type="ECO:0000313" key="3">
    <source>
        <dbReference type="Proteomes" id="UP000727456"/>
    </source>
</evidence>
<evidence type="ECO:0000313" key="2">
    <source>
        <dbReference type="EMBL" id="NIJ08241.1"/>
    </source>
</evidence>
<dbReference type="RefSeq" id="WP_167073092.1">
    <property type="nucleotide sequence ID" value="NZ_JAAOZC010000004.1"/>
</dbReference>
<name>A0ABX0TS05_9SPHN</name>
<protein>
    <recommendedName>
        <fullName evidence="1">DUF4145 domain-containing protein</fullName>
    </recommendedName>
</protein>
<feature type="domain" description="DUF4145" evidence="1">
    <location>
        <begin position="132"/>
        <end position="219"/>
    </location>
</feature>
<keyword evidence="3" id="KW-1185">Reference proteome</keyword>